<dbReference type="OrthoDB" id="166377at2"/>
<keyword evidence="9 12" id="KW-1133">Transmembrane helix</keyword>
<dbReference type="GO" id="GO:0006508">
    <property type="term" value="P:proteolysis"/>
    <property type="evidence" value="ECO:0007669"/>
    <property type="project" value="UniProtKB-KW"/>
</dbReference>
<evidence type="ECO:0000256" key="8">
    <source>
        <dbReference type="ARBA" id="ARBA00022833"/>
    </source>
</evidence>
<evidence type="ECO:0000313" key="15">
    <source>
        <dbReference type="Proteomes" id="UP000030153"/>
    </source>
</evidence>
<dbReference type="GO" id="GO:0016020">
    <property type="term" value="C:membrane"/>
    <property type="evidence" value="ECO:0007669"/>
    <property type="project" value="UniProtKB-SubCell"/>
</dbReference>
<organism evidence="14 15">
    <name type="scientific">Pontibacillus chungwhensis BH030062</name>
    <dbReference type="NCBI Taxonomy" id="1385513"/>
    <lineage>
        <taxon>Bacteria</taxon>
        <taxon>Bacillati</taxon>
        <taxon>Bacillota</taxon>
        <taxon>Bacilli</taxon>
        <taxon>Bacillales</taxon>
        <taxon>Bacillaceae</taxon>
        <taxon>Pontibacillus</taxon>
    </lineage>
</organism>
<gene>
    <name evidence="14" type="ORF">N780_02905</name>
</gene>
<keyword evidence="11 12" id="KW-0472">Membrane</keyword>
<sequence length="288" mass="33952">MTRLINNHFHVHPLLWILLGIGILTGSLWQLVIMFSLVWIHELGHYAMARFFKWRIRSVMLWPFGGVMETEEHHTRPFHEEVLVVVAGPLQHVWLWGAISLLGYTGWLSPATIEVMHVYNGILFLFNLLPIWPLDGGKLLFLSLSYALPFVRAQQILLYLSVFFLVVSLVSALIFLPFSLSTIFLAAFLLWENRLEWKQREYSFLRYLMKRHEQNGEKVRKLRAIHVNEDIPVMHIFRQFKRGNHHQIFVTRPNQSRAQIDEGECLYYYFTMKQSRAKAAELAEWFAS</sequence>
<evidence type="ECO:0000259" key="13">
    <source>
        <dbReference type="Pfam" id="PF02163"/>
    </source>
</evidence>
<keyword evidence="6" id="KW-0479">Metal-binding</keyword>
<evidence type="ECO:0000256" key="1">
    <source>
        <dbReference type="ARBA" id="ARBA00001947"/>
    </source>
</evidence>
<name>A0A0A2URN7_9BACI</name>
<dbReference type="CDD" id="cd06161">
    <property type="entry name" value="S2P-M50_SpoIVFB"/>
    <property type="match status" value="1"/>
</dbReference>
<dbReference type="STRING" id="1385513.N780_02905"/>
<proteinExistence type="inferred from homology"/>
<dbReference type="PANTHER" id="PTHR39188">
    <property type="entry name" value="MEMBRANE-ASSOCIATED ZINC METALLOPROTEASE M50B"/>
    <property type="match status" value="1"/>
</dbReference>
<reference evidence="14 15" key="1">
    <citation type="submission" date="2013-08" db="EMBL/GenBank/DDBJ databases">
        <title>Genome of Pontibacillus chungwhensis.</title>
        <authorList>
            <person name="Wang Q."/>
            <person name="Wang G."/>
        </authorList>
    </citation>
    <scope>NUCLEOTIDE SEQUENCE [LARGE SCALE GENOMIC DNA]</scope>
    <source>
        <strain evidence="14 15">BH030062</strain>
    </source>
</reference>
<feature type="transmembrane region" description="Helical" evidence="12">
    <location>
        <begin position="14"/>
        <end position="40"/>
    </location>
</feature>
<protein>
    <submittedName>
        <fullName evidence="14">Stage IV sporulation protein FB</fullName>
    </submittedName>
</protein>
<evidence type="ECO:0000256" key="4">
    <source>
        <dbReference type="ARBA" id="ARBA00022670"/>
    </source>
</evidence>
<feature type="domain" description="Peptidase M50" evidence="13">
    <location>
        <begin position="112"/>
        <end position="167"/>
    </location>
</feature>
<evidence type="ECO:0000256" key="10">
    <source>
        <dbReference type="ARBA" id="ARBA00023049"/>
    </source>
</evidence>
<dbReference type="Proteomes" id="UP000030153">
    <property type="component" value="Unassembled WGS sequence"/>
</dbReference>
<dbReference type="InterPro" id="IPR008915">
    <property type="entry name" value="Peptidase_M50"/>
</dbReference>
<comment type="similarity">
    <text evidence="3">Belongs to the peptidase M50B family.</text>
</comment>
<feature type="transmembrane region" description="Helical" evidence="12">
    <location>
        <begin position="82"/>
        <end position="104"/>
    </location>
</feature>
<dbReference type="EMBL" id="AVBG01000009">
    <property type="protein sequence ID" value="KGP90937.1"/>
    <property type="molecule type" value="Genomic_DNA"/>
</dbReference>
<evidence type="ECO:0000256" key="7">
    <source>
        <dbReference type="ARBA" id="ARBA00022801"/>
    </source>
</evidence>
<evidence type="ECO:0000256" key="2">
    <source>
        <dbReference type="ARBA" id="ARBA00004141"/>
    </source>
</evidence>
<dbReference type="RefSeq" id="WP_036784703.1">
    <property type="nucleotide sequence ID" value="NZ_AVBG01000009.1"/>
</dbReference>
<keyword evidence="7" id="KW-0378">Hydrolase</keyword>
<dbReference type="AlphaFoldDB" id="A0A0A2URN7"/>
<evidence type="ECO:0000256" key="12">
    <source>
        <dbReference type="SAM" id="Phobius"/>
    </source>
</evidence>
<dbReference type="GO" id="GO:0046872">
    <property type="term" value="F:metal ion binding"/>
    <property type="evidence" value="ECO:0007669"/>
    <property type="project" value="UniProtKB-KW"/>
</dbReference>
<feature type="transmembrane region" description="Helical" evidence="12">
    <location>
        <begin position="163"/>
        <end position="191"/>
    </location>
</feature>
<evidence type="ECO:0000256" key="6">
    <source>
        <dbReference type="ARBA" id="ARBA00022723"/>
    </source>
</evidence>
<keyword evidence="15" id="KW-1185">Reference proteome</keyword>
<evidence type="ECO:0000256" key="3">
    <source>
        <dbReference type="ARBA" id="ARBA00007931"/>
    </source>
</evidence>
<accession>A0A0A2URN7</accession>
<comment type="cofactor">
    <cofactor evidence="1">
        <name>Zn(2+)</name>
        <dbReference type="ChEBI" id="CHEBI:29105"/>
    </cofactor>
</comment>
<dbReference type="PANTHER" id="PTHR39188:SF3">
    <property type="entry name" value="STAGE IV SPORULATION PROTEIN FB"/>
    <property type="match status" value="1"/>
</dbReference>
<keyword evidence="5 12" id="KW-0812">Transmembrane</keyword>
<keyword evidence="8" id="KW-0862">Zinc</keyword>
<comment type="caution">
    <text evidence="14">The sequence shown here is derived from an EMBL/GenBank/DDBJ whole genome shotgun (WGS) entry which is preliminary data.</text>
</comment>
<keyword evidence="4" id="KW-0645">Protease</keyword>
<dbReference type="Pfam" id="PF02163">
    <property type="entry name" value="Peptidase_M50"/>
    <property type="match status" value="2"/>
</dbReference>
<evidence type="ECO:0000313" key="14">
    <source>
        <dbReference type="EMBL" id="KGP90937.1"/>
    </source>
</evidence>
<evidence type="ECO:0000256" key="9">
    <source>
        <dbReference type="ARBA" id="ARBA00022989"/>
    </source>
</evidence>
<comment type="subcellular location">
    <subcellularLocation>
        <location evidence="2">Membrane</location>
        <topology evidence="2">Multi-pass membrane protein</topology>
    </subcellularLocation>
</comment>
<evidence type="ECO:0000256" key="11">
    <source>
        <dbReference type="ARBA" id="ARBA00023136"/>
    </source>
</evidence>
<evidence type="ECO:0000256" key="5">
    <source>
        <dbReference type="ARBA" id="ARBA00022692"/>
    </source>
</evidence>
<dbReference type="eggNOG" id="COG1994">
    <property type="taxonomic scope" value="Bacteria"/>
</dbReference>
<feature type="transmembrane region" description="Helical" evidence="12">
    <location>
        <begin position="116"/>
        <end position="132"/>
    </location>
</feature>
<dbReference type="GO" id="GO:0008237">
    <property type="term" value="F:metallopeptidase activity"/>
    <property type="evidence" value="ECO:0007669"/>
    <property type="project" value="UniProtKB-KW"/>
</dbReference>
<feature type="domain" description="Peptidase M50" evidence="13">
    <location>
        <begin position="31"/>
        <end position="102"/>
    </location>
</feature>
<keyword evidence="10" id="KW-0482">Metalloprotease</keyword>